<dbReference type="EMBL" id="JABKKF010000002">
    <property type="protein sequence ID" value="NPD91233.1"/>
    <property type="molecule type" value="Genomic_DNA"/>
</dbReference>
<dbReference type="CDD" id="cd02440">
    <property type="entry name" value="AdoMet_MTases"/>
    <property type="match status" value="1"/>
</dbReference>
<dbReference type="RefSeq" id="WP_172273382.1">
    <property type="nucleotide sequence ID" value="NZ_CASGMU010000002.1"/>
</dbReference>
<keyword evidence="3" id="KW-1185">Reference proteome</keyword>
<reference evidence="2 3" key="1">
    <citation type="submission" date="2020-05" db="EMBL/GenBank/DDBJ databases">
        <title>Distinct polysaccharide utilization as determinants for interspecies competition between intestinal Prevotella spp.</title>
        <authorList>
            <person name="Galvez E.J.C."/>
            <person name="Iljazovic A."/>
            <person name="Strowig T."/>
        </authorList>
    </citation>
    <scope>NUCLEOTIDE SEQUENCE [LARGE SCALE GENOMIC DNA]</scope>
    <source>
        <strain evidence="2 3">PMUR</strain>
    </source>
</reference>
<dbReference type="Pfam" id="PF08242">
    <property type="entry name" value="Methyltransf_12"/>
    <property type="match status" value="1"/>
</dbReference>
<sequence length="292" mass="35018">MEKNIFNTYWKERKKGFFKPKGKRIALEALIKIVRCNKKDTRLRILDIGCGDGYIINKLSNNFKNLSIDFYGIDKCKEIIERQENKNISNRHCKHLYVRNILQEGWDNDIGSFDIIICINSLHEIFTSLYMDYQQDAYIRLETIISCIARHVEDNGILLIFDGIENSNPNECVEFCLKNQISQMEFDIFKKEYSGIRTYFDERNGIIYCKMKDFTRFITKKRFLSSQTWEIEKNETYQYYTYKQFLALQEKLNLQIIHSETFICNETLWHKDIKMIKGRFPMECACMIYKRL</sequence>
<dbReference type="GO" id="GO:0032259">
    <property type="term" value="P:methylation"/>
    <property type="evidence" value="ECO:0007669"/>
    <property type="project" value="UniProtKB-KW"/>
</dbReference>
<evidence type="ECO:0000259" key="1">
    <source>
        <dbReference type="Pfam" id="PF08242"/>
    </source>
</evidence>
<organism evidence="2 3">
    <name type="scientific">Xylanibacter muris</name>
    <dbReference type="NCBI Taxonomy" id="2736290"/>
    <lineage>
        <taxon>Bacteria</taxon>
        <taxon>Pseudomonadati</taxon>
        <taxon>Bacteroidota</taxon>
        <taxon>Bacteroidia</taxon>
        <taxon>Bacteroidales</taxon>
        <taxon>Prevotellaceae</taxon>
        <taxon>Xylanibacter</taxon>
    </lineage>
</organism>
<keyword evidence="2" id="KW-0808">Transferase</keyword>
<evidence type="ECO:0000313" key="2">
    <source>
        <dbReference type="EMBL" id="NPD91233.1"/>
    </source>
</evidence>
<dbReference type="Proteomes" id="UP000714420">
    <property type="component" value="Unassembled WGS sequence"/>
</dbReference>
<accession>A0ABX2AJC3</accession>
<keyword evidence="2" id="KW-0489">Methyltransferase</keyword>
<feature type="domain" description="Methyltransferase type 12" evidence="1">
    <location>
        <begin position="46"/>
        <end position="157"/>
    </location>
</feature>
<gene>
    <name evidence="2" type="ORF">HPS56_02515</name>
</gene>
<dbReference type="Gene3D" id="3.40.50.150">
    <property type="entry name" value="Vaccinia Virus protein VP39"/>
    <property type="match status" value="1"/>
</dbReference>
<dbReference type="InterPro" id="IPR029063">
    <property type="entry name" value="SAM-dependent_MTases_sf"/>
</dbReference>
<proteinExistence type="predicted"/>
<dbReference type="SUPFAM" id="SSF53335">
    <property type="entry name" value="S-adenosyl-L-methionine-dependent methyltransferases"/>
    <property type="match status" value="1"/>
</dbReference>
<dbReference type="InterPro" id="IPR013217">
    <property type="entry name" value="Methyltransf_12"/>
</dbReference>
<comment type="caution">
    <text evidence="2">The sequence shown here is derived from an EMBL/GenBank/DDBJ whole genome shotgun (WGS) entry which is preliminary data.</text>
</comment>
<dbReference type="GO" id="GO:0008168">
    <property type="term" value="F:methyltransferase activity"/>
    <property type="evidence" value="ECO:0007669"/>
    <property type="project" value="UniProtKB-KW"/>
</dbReference>
<name>A0ABX2AJC3_9BACT</name>
<evidence type="ECO:0000313" key="3">
    <source>
        <dbReference type="Proteomes" id="UP000714420"/>
    </source>
</evidence>
<protein>
    <submittedName>
        <fullName evidence="2">Class I SAM-dependent methyltransferase</fullName>
    </submittedName>
</protein>